<organism evidence="2 3">
    <name type="scientific">Rotaria socialis</name>
    <dbReference type="NCBI Taxonomy" id="392032"/>
    <lineage>
        <taxon>Eukaryota</taxon>
        <taxon>Metazoa</taxon>
        <taxon>Spiralia</taxon>
        <taxon>Gnathifera</taxon>
        <taxon>Rotifera</taxon>
        <taxon>Eurotatoria</taxon>
        <taxon>Bdelloidea</taxon>
        <taxon>Philodinida</taxon>
        <taxon>Philodinidae</taxon>
        <taxon>Rotaria</taxon>
    </lineage>
</organism>
<feature type="region of interest" description="Disordered" evidence="1">
    <location>
        <begin position="1"/>
        <end position="32"/>
    </location>
</feature>
<name>A0A817XQV4_9BILA</name>
<evidence type="ECO:0000313" key="2">
    <source>
        <dbReference type="EMBL" id="CAF3371106.1"/>
    </source>
</evidence>
<dbReference type="Proteomes" id="UP000663825">
    <property type="component" value="Unassembled WGS sequence"/>
</dbReference>
<accession>A0A817XQV4</accession>
<feature type="region of interest" description="Disordered" evidence="1">
    <location>
        <begin position="48"/>
        <end position="74"/>
    </location>
</feature>
<dbReference type="AlphaFoldDB" id="A0A817XQV4"/>
<evidence type="ECO:0000313" key="3">
    <source>
        <dbReference type="Proteomes" id="UP000663825"/>
    </source>
</evidence>
<evidence type="ECO:0000256" key="1">
    <source>
        <dbReference type="SAM" id="MobiDB-lite"/>
    </source>
</evidence>
<feature type="compositionally biased region" description="Polar residues" evidence="1">
    <location>
        <begin position="48"/>
        <end position="61"/>
    </location>
</feature>
<comment type="caution">
    <text evidence="2">The sequence shown here is derived from an EMBL/GenBank/DDBJ whole genome shotgun (WGS) entry which is preliminary data.</text>
</comment>
<feature type="region of interest" description="Disordered" evidence="1">
    <location>
        <begin position="97"/>
        <end position="117"/>
    </location>
</feature>
<dbReference type="EMBL" id="CAJNXB010004329">
    <property type="protein sequence ID" value="CAF3371106.1"/>
    <property type="molecule type" value="Genomic_DNA"/>
</dbReference>
<sequence length="224" mass="24520">MTDENSNEFQSGSSSEDHDENHSSFVLNQTNVPMDVDIVDDDFIKSASTNINGHMSPSVPTNENENENDDKHDTEVIFRPGNPVLNKSFDILPQVKDDETSATDSLSDSNSAPNTNLLDATAELPNQNDEHSEKPCDDLNMVTLADDGNTSMITQSPLPNQFSHDLNMVTLADDGNTSMITQSPLPNQFSPEYPYVISQPQENVQPSSPNPIEIVTALTISILN</sequence>
<proteinExistence type="predicted"/>
<feature type="compositionally biased region" description="Polar residues" evidence="1">
    <location>
        <begin position="102"/>
        <end position="117"/>
    </location>
</feature>
<gene>
    <name evidence="2" type="ORF">TIS948_LOCUS25068</name>
</gene>
<reference evidence="2" key="1">
    <citation type="submission" date="2021-02" db="EMBL/GenBank/DDBJ databases">
        <authorList>
            <person name="Nowell W R."/>
        </authorList>
    </citation>
    <scope>NUCLEOTIDE SEQUENCE</scope>
</reference>
<protein>
    <submittedName>
        <fullName evidence="2">Uncharacterized protein</fullName>
    </submittedName>
</protein>